<organism evidence="3 5">
    <name type="scientific">Trichuris muris</name>
    <name type="common">Mouse whipworm</name>
    <dbReference type="NCBI Taxonomy" id="70415"/>
    <lineage>
        <taxon>Eukaryota</taxon>
        <taxon>Metazoa</taxon>
        <taxon>Ecdysozoa</taxon>
        <taxon>Nematoda</taxon>
        <taxon>Enoplea</taxon>
        <taxon>Dorylaimia</taxon>
        <taxon>Trichinellida</taxon>
        <taxon>Trichuridae</taxon>
        <taxon>Trichuris</taxon>
    </lineage>
</organism>
<dbReference type="Proteomes" id="UP000046395">
    <property type="component" value="Unassembled WGS sequence"/>
</dbReference>
<evidence type="ECO:0000313" key="5">
    <source>
        <dbReference type="WBParaSite" id="TMUE_2000010310.1"/>
    </source>
</evidence>
<dbReference type="WBParaSite" id="TMUE_2000010310.1">
    <property type="protein sequence ID" value="TMUE_2000010310.1"/>
    <property type="gene ID" value="WBGene00292961"/>
</dbReference>
<dbReference type="Pfam" id="PF11977">
    <property type="entry name" value="RNase_Zc3h12a"/>
    <property type="match status" value="1"/>
</dbReference>
<dbReference type="AlphaFoldDB" id="A0A5S6QSU9"/>
<reference evidence="3" key="2">
    <citation type="submission" date="2014-03" db="EMBL/GenBank/DDBJ databases">
        <title>The whipworm genome and dual-species transcriptomics of an intimate host-pathogen interaction.</title>
        <authorList>
            <person name="Foth B.J."/>
            <person name="Tsai I.J."/>
            <person name="Reid A.J."/>
            <person name="Bancroft A.J."/>
            <person name="Nichol S."/>
            <person name="Tracey A."/>
            <person name="Holroyd N."/>
            <person name="Cotton J.A."/>
            <person name="Stanley E.J."/>
            <person name="Zarowiecki M."/>
            <person name="Liu J.Z."/>
            <person name="Huckvale T."/>
            <person name="Cooper P.J."/>
            <person name="Grencis R.K."/>
            <person name="Berriman M."/>
        </authorList>
    </citation>
    <scope>NUCLEOTIDE SEQUENCE [LARGE SCALE GENOMIC DNA]</scope>
    <source>
        <strain evidence="3">Edinburgh</strain>
    </source>
</reference>
<dbReference type="WBParaSite" id="TMUE_0000000772.1">
    <property type="protein sequence ID" value="TMUE_0000000772.1"/>
    <property type="gene ID" value="WBGene00296696"/>
</dbReference>
<evidence type="ECO:0000259" key="2">
    <source>
        <dbReference type="Pfam" id="PF11977"/>
    </source>
</evidence>
<evidence type="ECO:0000313" key="3">
    <source>
        <dbReference type="Proteomes" id="UP000046395"/>
    </source>
</evidence>
<reference evidence="3" key="1">
    <citation type="submission" date="2013-11" db="EMBL/GenBank/DDBJ databases">
        <authorList>
            <person name="Aslett M."/>
        </authorList>
    </citation>
    <scope>NUCLEOTIDE SEQUENCE [LARGE SCALE GENOMIC DNA]</scope>
    <source>
        <strain evidence="3">Edinburgh</strain>
    </source>
</reference>
<proteinExistence type="predicted"/>
<feature type="domain" description="RNase NYN" evidence="2">
    <location>
        <begin position="351"/>
        <end position="474"/>
    </location>
</feature>
<evidence type="ECO:0000256" key="1">
    <source>
        <dbReference type="SAM" id="MobiDB-lite"/>
    </source>
</evidence>
<feature type="region of interest" description="Disordered" evidence="1">
    <location>
        <begin position="244"/>
        <end position="283"/>
    </location>
</feature>
<keyword evidence="3" id="KW-1185">Reference proteome</keyword>
<reference evidence="4 5" key="3">
    <citation type="submission" date="2019-12" db="UniProtKB">
        <authorList>
            <consortium name="WormBaseParasite"/>
        </authorList>
    </citation>
    <scope>IDENTIFICATION</scope>
</reference>
<dbReference type="Gene3D" id="3.40.50.11980">
    <property type="match status" value="1"/>
</dbReference>
<feature type="compositionally biased region" description="Acidic residues" evidence="1">
    <location>
        <begin position="265"/>
        <end position="281"/>
    </location>
</feature>
<evidence type="ECO:0000313" key="4">
    <source>
        <dbReference type="WBParaSite" id="TMUE_0000000772.1"/>
    </source>
</evidence>
<dbReference type="InterPro" id="IPR021869">
    <property type="entry name" value="RNase_Zc3h12_NYN"/>
</dbReference>
<name>A0A5S6QSU9_TRIMR</name>
<accession>A0A5S6QSU9</accession>
<sequence>MASAFENETGHSRFMAYMKYLRLLMRNLALESAQNHEEECTSVENNYLLELAKQNTLSSGFDGSPFQLDDIASNEFAANATPAMADALVISHAASPQLSKQPSSCALEESVSSGHQNFCNLIEQLSLRARRSLFAITKSKRKAYKRSYDHDFQEDAEKTIKDKQWLYDDKTQIFDVACPESDHNGACTDQCLPSSFSDEIDFSCCNSNEANAVGLQESVEETIETETIVTRETIEETIETEPTLNGEEATFDTVCTVDVDPGDRVEEEEEEDDDDDDDDDEEKGKELCIVNIASADYSSDLAVATIDDDELQLVRRTFSSYNVVFSAGKKRVASVKCEKRSVVVDGRSFRKPRELLSCVQFFLRHSHCAVVIFPKNVSADLSEQSREWSETIGRLTTKGLLKLTSGNSNANTSDIQFLCQHDDHLMKMAYLTGGVLLSNNIVMRSPCRVDWKRFVSARICGFSVDSDGRFTADSIHLRQPTASLEWVLTFSGVPARAASVYPLSDDQLCSLVTYLGRMLC</sequence>
<protein>
    <submittedName>
        <fullName evidence="4 5">RNase NYN domain-containing protein</fullName>
    </submittedName>
</protein>